<evidence type="ECO:0000256" key="4">
    <source>
        <dbReference type="ARBA" id="ARBA00022630"/>
    </source>
</evidence>
<comment type="similarity">
    <text evidence="12">Belongs to the dus family.</text>
</comment>
<dbReference type="InterPro" id="IPR018517">
    <property type="entry name" value="tRNA_hU_synthase_CS"/>
</dbReference>
<keyword evidence="3" id="KW-0820">tRNA-binding</keyword>
<dbReference type="InterPro" id="IPR001269">
    <property type="entry name" value="DUS_fam"/>
</dbReference>
<organism evidence="16 17">
    <name type="scientific">Ruminococcus bromii</name>
    <dbReference type="NCBI Taxonomy" id="40518"/>
    <lineage>
        <taxon>Bacteria</taxon>
        <taxon>Bacillati</taxon>
        <taxon>Bacillota</taxon>
        <taxon>Clostridia</taxon>
        <taxon>Eubacteriales</taxon>
        <taxon>Oscillospiraceae</taxon>
        <taxon>Ruminococcus</taxon>
    </lineage>
</organism>
<comment type="function">
    <text evidence="2 12">Catalyzes the synthesis of 5,6-dihydrouridine (D), a modified base found in the D-loop of most tRNAs, via the reduction of the C5-C6 double bond in target uridines.</text>
</comment>
<dbReference type="InterPro" id="IPR024036">
    <property type="entry name" value="tRNA-dHydroUridine_Synthase_C"/>
</dbReference>
<dbReference type="InterPro" id="IPR004652">
    <property type="entry name" value="DusB-like"/>
</dbReference>
<dbReference type="EMBL" id="NNSR01000073">
    <property type="protein sequence ID" value="PKD26923.1"/>
    <property type="molecule type" value="Genomic_DNA"/>
</dbReference>
<dbReference type="GO" id="GO:0000049">
    <property type="term" value="F:tRNA binding"/>
    <property type="evidence" value="ECO:0007669"/>
    <property type="project" value="UniProtKB-KW"/>
</dbReference>
<evidence type="ECO:0000313" key="17">
    <source>
        <dbReference type="Proteomes" id="UP000233425"/>
    </source>
</evidence>
<comment type="caution">
    <text evidence="16">The sequence shown here is derived from an EMBL/GenBank/DDBJ whole genome shotgun (WGS) entry which is preliminary data.</text>
</comment>
<feature type="binding site" evidence="14">
    <location>
        <position position="178"/>
    </location>
    <ligand>
        <name>FMN</name>
        <dbReference type="ChEBI" id="CHEBI:58210"/>
    </ligand>
</feature>
<evidence type="ECO:0000256" key="9">
    <source>
        <dbReference type="ARBA" id="ARBA00023002"/>
    </source>
</evidence>
<keyword evidence="4 12" id="KW-0285">Flavoprotein</keyword>
<dbReference type="EC" id="1.3.1.-" evidence="12"/>
<feature type="binding site" evidence="14">
    <location>
        <begin position="233"/>
        <end position="234"/>
    </location>
    <ligand>
        <name>FMN</name>
        <dbReference type="ChEBI" id="CHEBI:58210"/>
    </ligand>
</feature>
<evidence type="ECO:0000256" key="10">
    <source>
        <dbReference type="ARBA" id="ARBA00048205"/>
    </source>
</evidence>
<dbReference type="PANTHER" id="PTHR45846">
    <property type="entry name" value="TRNA-DIHYDROURIDINE(47) SYNTHASE [NAD(P)(+)]-LIKE"/>
    <property type="match status" value="1"/>
</dbReference>
<evidence type="ECO:0000256" key="12">
    <source>
        <dbReference type="PIRNR" id="PIRNR006621"/>
    </source>
</evidence>
<comment type="cofactor">
    <cofactor evidence="1 12 14">
        <name>FMN</name>
        <dbReference type="ChEBI" id="CHEBI:58210"/>
    </cofactor>
</comment>
<dbReference type="PIRSF" id="PIRSF006621">
    <property type="entry name" value="Dus"/>
    <property type="match status" value="1"/>
</dbReference>
<dbReference type="InterPro" id="IPR013785">
    <property type="entry name" value="Aldolase_TIM"/>
</dbReference>
<protein>
    <recommendedName>
        <fullName evidence="12">tRNA-dihydrouridine synthase</fullName>
        <ecNumber evidence="12">1.3.1.-</ecNumber>
    </recommendedName>
</protein>
<sequence>MCKNKNMNNLNIGGVSLKSHAVLAPMAGVSDRAYRELCVRFGAAYCVSEMVSSKALSFNSKKSEELMEISDLERPCGIQIFGDDPKCMADAAKHALENKPDIIDINMGCPAPKISSNGSGSALMKNPRLCGEIVKAVTAVTDTPVTVKIRKGWDDDSVNAVEVAKICESAGAAAITVHGRTRQQYYKPPVDYGIIRAVRESVSVPVIANGDIDSAEKAKEVMDITGCDLVMIGRATLGNPWIFSQINAYLENPNVKIHTPDLEERLGVMIEHIGKMVEYKGEHMAMLQARKLVVGYFKGMKGAAALRNEAGKIKTLDDLYELRQKALSLQ</sequence>
<dbReference type="Gene3D" id="3.20.20.70">
    <property type="entry name" value="Aldolase class I"/>
    <property type="match status" value="1"/>
</dbReference>
<dbReference type="Proteomes" id="UP000233425">
    <property type="component" value="Unassembled WGS sequence"/>
</dbReference>
<dbReference type="CDD" id="cd02801">
    <property type="entry name" value="DUS_like_FMN"/>
    <property type="match status" value="1"/>
</dbReference>
<keyword evidence="9 12" id="KW-0560">Oxidoreductase</keyword>
<evidence type="ECO:0000256" key="7">
    <source>
        <dbReference type="ARBA" id="ARBA00022857"/>
    </source>
</evidence>
<dbReference type="InterPro" id="IPR035587">
    <property type="entry name" value="DUS-like_FMN-bd"/>
</dbReference>
<evidence type="ECO:0000256" key="6">
    <source>
        <dbReference type="ARBA" id="ARBA00022694"/>
    </source>
</evidence>
<dbReference type="Gene3D" id="1.10.1200.80">
    <property type="entry name" value="Putative flavin oxidoreducatase, domain 2"/>
    <property type="match status" value="1"/>
</dbReference>
<keyword evidence="8" id="KW-0694">RNA-binding</keyword>
<dbReference type="RefSeq" id="WP_101029707.1">
    <property type="nucleotide sequence ID" value="NZ_CABMMZ010000073.1"/>
</dbReference>
<reference evidence="16" key="1">
    <citation type="journal article" date="2018" name="Environ. Microbiol.">
        <title>Sporulation capability and amylosome conservation among diverse human colonic and rumen isolates of the keystone starch-degrader Ruminococcus bromii.</title>
        <authorList>
            <person name="Mukhopadhya I."/>
            <person name="Morais S."/>
            <person name="Laverde-Gomez J."/>
            <person name="Sheridan P.O."/>
            <person name="Walker A.W."/>
            <person name="Kelly W."/>
            <person name="Klieve A.V."/>
            <person name="Ouwerkerk D."/>
            <person name="Duncan S.H."/>
            <person name="Louis P."/>
            <person name="Koropatkin N."/>
            <person name="Cockburn D."/>
            <person name="Kibler R."/>
            <person name="Cooper P.J."/>
            <person name="Sandoval C."/>
            <person name="Crost E."/>
            <person name="Juge N."/>
            <person name="Bayer E.A."/>
            <person name="Flint H.J."/>
        </authorList>
    </citation>
    <scope>NUCLEOTIDE SEQUENCE [LARGE SCALE GENOMIC DNA]</scope>
    <source>
        <strain evidence="16">ATCC 27255</strain>
    </source>
</reference>
<feature type="binding site" evidence="14">
    <location>
        <position position="148"/>
    </location>
    <ligand>
        <name>FMN</name>
        <dbReference type="ChEBI" id="CHEBI:58210"/>
    </ligand>
</feature>
<dbReference type="AlphaFoldDB" id="A0A2N0UIV2"/>
<dbReference type="GO" id="GO:0017150">
    <property type="term" value="F:tRNA dihydrouridine synthase activity"/>
    <property type="evidence" value="ECO:0007669"/>
    <property type="project" value="InterPro"/>
</dbReference>
<dbReference type="Pfam" id="PF01207">
    <property type="entry name" value="Dus"/>
    <property type="match status" value="1"/>
</dbReference>
<comment type="catalytic activity">
    <reaction evidence="11">
        <text>a 5,6-dihydrouridine in tRNA + NAD(+) = a uridine in tRNA + NADH + H(+)</text>
        <dbReference type="Rhea" id="RHEA:54452"/>
        <dbReference type="Rhea" id="RHEA-COMP:13339"/>
        <dbReference type="Rhea" id="RHEA-COMP:13887"/>
        <dbReference type="ChEBI" id="CHEBI:15378"/>
        <dbReference type="ChEBI" id="CHEBI:57540"/>
        <dbReference type="ChEBI" id="CHEBI:57945"/>
        <dbReference type="ChEBI" id="CHEBI:65315"/>
        <dbReference type="ChEBI" id="CHEBI:74443"/>
    </reaction>
</comment>
<gene>
    <name evidence="16" type="primary">dus</name>
    <name evidence="16" type="ORF">RBATCC27255_01788</name>
</gene>
<evidence type="ECO:0000256" key="3">
    <source>
        <dbReference type="ARBA" id="ARBA00022555"/>
    </source>
</evidence>
<name>A0A2N0UIV2_9FIRM</name>
<keyword evidence="7" id="KW-0521">NADP</keyword>
<feature type="active site" description="Proton donor" evidence="13">
    <location>
        <position position="109"/>
    </location>
</feature>
<dbReference type="NCBIfam" id="TIGR00737">
    <property type="entry name" value="nifR3_yhdG"/>
    <property type="match status" value="1"/>
</dbReference>
<keyword evidence="17" id="KW-1185">Reference proteome</keyword>
<dbReference type="PROSITE" id="PS01136">
    <property type="entry name" value="UPF0034"/>
    <property type="match status" value="1"/>
</dbReference>
<dbReference type="SUPFAM" id="SSF51395">
    <property type="entry name" value="FMN-linked oxidoreductases"/>
    <property type="match status" value="1"/>
</dbReference>
<evidence type="ECO:0000256" key="11">
    <source>
        <dbReference type="ARBA" id="ARBA00048802"/>
    </source>
</evidence>
<evidence type="ECO:0000256" key="1">
    <source>
        <dbReference type="ARBA" id="ARBA00001917"/>
    </source>
</evidence>
<keyword evidence="6 12" id="KW-0819">tRNA processing</keyword>
<feature type="binding site" evidence="14">
    <location>
        <begin position="25"/>
        <end position="27"/>
    </location>
    <ligand>
        <name>FMN</name>
        <dbReference type="ChEBI" id="CHEBI:58210"/>
    </ligand>
</feature>
<evidence type="ECO:0000256" key="14">
    <source>
        <dbReference type="PIRSR" id="PIRSR006621-2"/>
    </source>
</evidence>
<evidence type="ECO:0000259" key="15">
    <source>
        <dbReference type="Pfam" id="PF01207"/>
    </source>
</evidence>
<comment type="catalytic activity">
    <reaction evidence="10">
        <text>a 5,6-dihydrouridine in tRNA + NADP(+) = a uridine in tRNA + NADPH + H(+)</text>
        <dbReference type="Rhea" id="RHEA:23624"/>
        <dbReference type="Rhea" id="RHEA-COMP:13339"/>
        <dbReference type="Rhea" id="RHEA-COMP:13887"/>
        <dbReference type="ChEBI" id="CHEBI:15378"/>
        <dbReference type="ChEBI" id="CHEBI:57783"/>
        <dbReference type="ChEBI" id="CHEBI:58349"/>
        <dbReference type="ChEBI" id="CHEBI:65315"/>
        <dbReference type="ChEBI" id="CHEBI:74443"/>
    </reaction>
</comment>
<evidence type="ECO:0000313" key="16">
    <source>
        <dbReference type="EMBL" id="PKD26923.1"/>
    </source>
</evidence>
<keyword evidence="5 12" id="KW-0288">FMN</keyword>
<proteinExistence type="inferred from homology"/>
<feature type="binding site" evidence="14">
    <location>
        <position position="79"/>
    </location>
    <ligand>
        <name>FMN</name>
        <dbReference type="ChEBI" id="CHEBI:58210"/>
    </ligand>
</feature>
<feature type="domain" description="DUS-like FMN-binding" evidence="15">
    <location>
        <begin position="23"/>
        <end position="322"/>
    </location>
</feature>
<evidence type="ECO:0000256" key="8">
    <source>
        <dbReference type="ARBA" id="ARBA00022884"/>
    </source>
</evidence>
<evidence type="ECO:0000256" key="2">
    <source>
        <dbReference type="ARBA" id="ARBA00002790"/>
    </source>
</evidence>
<dbReference type="GO" id="GO:0050660">
    <property type="term" value="F:flavin adenine dinucleotide binding"/>
    <property type="evidence" value="ECO:0007669"/>
    <property type="project" value="InterPro"/>
</dbReference>
<evidence type="ECO:0000256" key="13">
    <source>
        <dbReference type="PIRSR" id="PIRSR006621-1"/>
    </source>
</evidence>
<accession>A0A2N0UIV2</accession>
<keyword evidence="14" id="KW-0547">Nucleotide-binding</keyword>
<dbReference type="PANTHER" id="PTHR45846:SF1">
    <property type="entry name" value="TRNA-DIHYDROURIDINE(47) SYNTHASE [NAD(P)(+)]-LIKE"/>
    <property type="match status" value="1"/>
</dbReference>
<evidence type="ECO:0000256" key="5">
    <source>
        <dbReference type="ARBA" id="ARBA00022643"/>
    </source>
</evidence>